<feature type="domain" description="Antitoxin FitA-like ribbon-helix-helix" evidence="1">
    <location>
        <begin position="2"/>
        <end position="40"/>
    </location>
</feature>
<sequence length="81" mass="8877">MASITIRNLDEKLKEQLRITAAHNGHSMEEEARLILGRALTTVDRAGGLGSRIRNRFSAVGGIDLDLPERSEKATAVDFSE</sequence>
<dbReference type="Pfam" id="PF22513">
    <property type="entry name" value="FitA-like_RHH"/>
    <property type="match status" value="1"/>
</dbReference>
<dbReference type="AlphaFoldDB" id="A0A0A6DJK9"/>
<dbReference type="InterPro" id="IPR013321">
    <property type="entry name" value="Arc_rbn_hlx_hlx"/>
</dbReference>
<dbReference type="GO" id="GO:0006355">
    <property type="term" value="P:regulation of DNA-templated transcription"/>
    <property type="evidence" value="ECO:0007669"/>
    <property type="project" value="InterPro"/>
</dbReference>
<evidence type="ECO:0000259" key="1">
    <source>
        <dbReference type="Pfam" id="PF22513"/>
    </source>
</evidence>
<dbReference type="PATRIC" id="fig|587753.9.peg.33"/>
<reference evidence="2 3" key="1">
    <citation type="submission" date="2014-10" db="EMBL/GenBank/DDBJ databases">
        <title>Draft genome sequence of Pseudomonas chlororaphis EA105.</title>
        <authorList>
            <person name="McCully L.M."/>
            <person name="Bitzer A.S."/>
            <person name="Spence C."/>
            <person name="Bais H."/>
            <person name="Silby M.W."/>
        </authorList>
    </citation>
    <scope>NUCLEOTIDE SEQUENCE [LARGE SCALE GENOMIC DNA]</scope>
    <source>
        <strain evidence="2 3">EA105</strain>
    </source>
</reference>
<dbReference type="InterPro" id="IPR010985">
    <property type="entry name" value="Ribbon_hlx_hlx"/>
</dbReference>
<dbReference type="EMBL" id="JSFK01000001">
    <property type="protein sequence ID" value="KHA74724.1"/>
    <property type="molecule type" value="Genomic_DNA"/>
</dbReference>
<evidence type="ECO:0000313" key="3">
    <source>
        <dbReference type="Proteomes" id="UP000030564"/>
    </source>
</evidence>
<dbReference type="OrthoDB" id="2389872at2"/>
<protein>
    <submittedName>
        <fullName evidence="2">Plasmid stabilization protein</fullName>
    </submittedName>
</protein>
<dbReference type="Gene3D" id="1.10.1220.10">
    <property type="entry name" value="Met repressor-like"/>
    <property type="match status" value="1"/>
</dbReference>
<dbReference type="SUPFAM" id="SSF47598">
    <property type="entry name" value="Ribbon-helix-helix"/>
    <property type="match status" value="1"/>
</dbReference>
<dbReference type="Proteomes" id="UP000030564">
    <property type="component" value="Unassembled WGS sequence"/>
</dbReference>
<gene>
    <name evidence="2" type="ORF">NZ35_00155</name>
</gene>
<proteinExistence type="predicted"/>
<organism evidence="2 3">
    <name type="scientific">Pseudomonas chlororaphis</name>
    <dbReference type="NCBI Taxonomy" id="587753"/>
    <lineage>
        <taxon>Bacteria</taxon>
        <taxon>Pseudomonadati</taxon>
        <taxon>Pseudomonadota</taxon>
        <taxon>Gammaproteobacteria</taxon>
        <taxon>Pseudomonadales</taxon>
        <taxon>Pseudomonadaceae</taxon>
        <taxon>Pseudomonas</taxon>
    </lineage>
</organism>
<name>A0A0A6DJK9_9PSED</name>
<accession>A0A0A6DJK9</accession>
<dbReference type="InterPro" id="IPR053853">
    <property type="entry name" value="FitA-like_RHH"/>
</dbReference>
<comment type="caution">
    <text evidence="2">The sequence shown here is derived from an EMBL/GenBank/DDBJ whole genome shotgun (WGS) entry which is preliminary data.</text>
</comment>
<evidence type="ECO:0000313" key="2">
    <source>
        <dbReference type="EMBL" id="KHA74724.1"/>
    </source>
</evidence>